<dbReference type="OrthoDB" id="9798918at2"/>
<accession>A0A1M4U6H9</accession>
<dbReference type="InterPro" id="IPR003791">
    <property type="entry name" value="UPF0178"/>
</dbReference>
<protein>
    <recommendedName>
        <fullName evidence="2">UPF0178 protein SAMN02746064_00658</fullName>
    </recommendedName>
</protein>
<evidence type="ECO:0000313" key="4">
    <source>
        <dbReference type="Proteomes" id="UP000184251"/>
    </source>
</evidence>
<keyword evidence="4" id="KW-1185">Reference proteome</keyword>
<sequence length="146" mass="16209">MRILIDGDGCPVIDETIKISSSYNFECLILCDTSHVFERAGAKTLTFSKGADSVDFALVNLLEKNDIVVTQDYGLAAMCLARNALPINQDGMEYTSDNIDSLLLARHTAKKIRSSGKRLKGPKKRTKEQNKVFEDRLKGLIDKLSL</sequence>
<evidence type="ECO:0000256" key="1">
    <source>
        <dbReference type="ARBA" id="ARBA00008522"/>
    </source>
</evidence>
<dbReference type="Proteomes" id="UP000184251">
    <property type="component" value="Unassembled WGS sequence"/>
</dbReference>
<evidence type="ECO:0000313" key="3">
    <source>
        <dbReference type="EMBL" id="SHE52248.1"/>
    </source>
</evidence>
<evidence type="ECO:0000256" key="2">
    <source>
        <dbReference type="HAMAP-Rule" id="MF_00489"/>
    </source>
</evidence>
<dbReference type="HAMAP" id="MF_00489">
    <property type="entry name" value="UPF0178"/>
    <property type="match status" value="1"/>
</dbReference>
<organism evidence="3 4">
    <name type="scientific">Alkalibacter saccharofermentans DSM 14828</name>
    <dbReference type="NCBI Taxonomy" id="1120975"/>
    <lineage>
        <taxon>Bacteria</taxon>
        <taxon>Bacillati</taxon>
        <taxon>Bacillota</taxon>
        <taxon>Clostridia</taxon>
        <taxon>Eubacteriales</taxon>
        <taxon>Eubacteriaceae</taxon>
        <taxon>Alkalibacter</taxon>
    </lineage>
</organism>
<dbReference type="Pfam" id="PF02639">
    <property type="entry name" value="DUF188"/>
    <property type="match status" value="1"/>
</dbReference>
<dbReference type="PANTHER" id="PTHR35146:SF1">
    <property type="entry name" value="UPF0178 PROTEIN YAII"/>
    <property type="match status" value="1"/>
</dbReference>
<dbReference type="AlphaFoldDB" id="A0A1M4U6H9"/>
<dbReference type="EMBL" id="FQTU01000003">
    <property type="protein sequence ID" value="SHE52248.1"/>
    <property type="molecule type" value="Genomic_DNA"/>
</dbReference>
<gene>
    <name evidence="3" type="ORF">SAMN02746064_00658</name>
</gene>
<name>A0A1M4U6H9_9FIRM</name>
<dbReference type="RefSeq" id="WP_073269657.1">
    <property type="nucleotide sequence ID" value="NZ_FQTU01000003.1"/>
</dbReference>
<dbReference type="PANTHER" id="PTHR35146">
    <property type="entry name" value="UPF0178 PROTEIN YAII"/>
    <property type="match status" value="1"/>
</dbReference>
<reference evidence="3 4" key="1">
    <citation type="submission" date="2016-11" db="EMBL/GenBank/DDBJ databases">
        <authorList>
            <person name="Jaros S."/>
            <person name="Januszkiewicz K."/>
            <person name="Wedrychowicz H."/>
        </authorList>
    </citation>
    <scope>NUCLEOTIDE SEQUENCE [LARGE SCALE GENOMIC DNA]</scope>
    <source>
        <strain evidence="3 4">DSM 14828</strain>
    </source>
</reference>
<proteinExistence type="inferred from homology"/>
<comment type="similarity">
    <text evidence="1 2">Belongs to the UPF0178 family.</text>
</comment>
<dbReference type="STRING" id="1120975.SAMN02746064_00658"/>